<protein>
    <submittedName>
        <fullName evidence="2">Uncharacterized protein</fullName>
    </submittedName>
</protein>
<keyword evidence="1" id="KW-0472">Membrane</keyword>
<feature type="transmembrane region" description="Helical" evidence="1">
    <location>
        <begin position="97"/>
        <end position="123"/>
    </location>
</feature>
<feature type="transmembrane region" description="Helical" evidence="1">
    <location>
        <begin position="40"/>
        <end position="59"/>
    </location>
</feature>
<feature type="transmembrane region" description="Helical" evidence="1">
    <location>
        <begin position="176"/>
        <end position="198"/>
    </location>
</feature>
<feature type="transmembrane region" description="Helical" evidence="1">
    <location>
        <begin position="239"/>
        <end position="262"/>
    </location>
</feature>
<dbReference type="EMBL" id="AOHZ01000043">
    <property type="protein sequence ID" value="ELY57021.1"/>
    <property type="molecule type" value="Genomic_DNA"/>
</dbReference>
<keyword evidence="1" id="KW-0812">Transmembrane</keyword>
<dbReference type="STRING" id="1227499.C493_09343"/>
<dbReference type="RefSeq" id="WP_007259159.1">
    <property type="nucleotide sequence ID" value="NZ_AOHZ01000043.1"/>
</dbReference>
<organism evidence="2 3">
    <name type="scientific">Natronolimnohabitans innermongolicus JCM 12255</name>
    <dbReference type="NCBI Taxonomy" id="1227499"/>
    <lineage>
        <taxon>Archaea</taxon>
        <taxon>Methanobacteriati</taxon>
        <taxon>Methanobacteriota</taxon>
        <taxon>Stenosarchaea group</taxon>
        <taxon>Halobacteria</taxon>
        <taxon>Halobacteriales</taxon>
        <taxon>Natrialbaceae</taxon>
        <taxon>Natronolimnohabitans</taxon>
    </lineage>
</organism>
<dbReference type="OrthoDB" id="270404at2157"/>
<reference evidence="2 3" key="1">
    <citation type="journal article" date="2014" name="PLoS Genet.">
        <title>Phylogenetically driven sequencing of extremely halophilic archaea reveals strategies for static and dynamic osmo-response.</title>
        <authorList>
            <person name="Becker E.A."/>
            <person name="Seitzer P.M."/>
            <person name="Tritt A."/>
            <person name="Larsen D."/>
            <person name="Krusor M."/>
            <person name="Yao A.I."/>
            <person name="Wu D."/>
            <person name="Madern D."/>
            <person name="Eisen J.A."/>
            <person name="Darling A.E."/>
            <person name="Facciotti M.T."/>
        </authorList>
    </citation>
    <scope>NUCLEOTIDE SEQUENCE [LARGE SCALE GENOMIC DNA]</scope>
    <source>
        <strain evidence="2 3">JCM 12255</strain>
    </source>
</reference>
<feature type="transmembrane region" description="Helical" evidence="1">
    <location>
        <begin position="12"/>
        <end position="28"/>
    </location>
</feature>
<evidence type="ECO:0000313" key="3">
    <source>
        <dbReference type="Proteomes" id="UP000011602"/>
    </source>
</evidence>
<dbReference type="Proteomes" id="UP000011602">
    <property type="component" value="Unassembled WGS sequence"/>
</dbReference>
<feature type="transmembrane region" description="Helical" evidence="1">
    <location>
        <begin position="135"/>
        <end position="156"/>
    </location>
</feature>
<feature type="transmembrane region" description="Helical" evidence="1">
    <location>
        <begin position="71"/>
        <end position="91"/>
    </location>
</feature>
<feature type="transmembrane region" description="Helical" evidence="1">
    <location>
        <begin position="205"/>
        <end position="233"/>
    </location>
</feature>
<accession>L9X6H4</accession>
<keyword evidence="3" id="KW-1185">Reference proteome</keyword>
<comment type="caution">
    <text evidence="2">The sequence shown here is derived from an EMBL/GenBank/DDBJ whole genome shotgun (WGS) entry which is preliminary data.</text>
</comment>
<proteinExistence type="predicted"/>
<name>L9X6H4_9EURY</name>
<evidence type="ECO:0000313" key="2">
    <source>
        <dbReference type="EMBL" id="ELY57021.1"/>
    </source>
</evidence>
<evidence type="ECO:0000256" key="1">
    <source>
        <dbReference type="SAM" id="Phobius"/>
    </source>
</evidence>
<dbReference type="eggNOG" id="arCOG06802">
    <property type="taxonomic scope" value="Archaea"/>
</dbReference>
<dbReference type="AlphaFoldDB" id="L9X6H4"/>
<sequence length="279" mass="29800">MHLRRWEVGTTLAILALSIVASLLGLFRPGHYPNSLLPQYYVQDATMLVVGVPLLAAALWHARRGSFRGRIVWLGALAYMAYTWAHVGIQAGFNRFYLGYVALFALSLFTLIGGTITVDARAVRRTQADAVSERLYGGFLVLVAVGLAVLWLAELVPATLTGTPPTLVAEQGPEALVTHFIDLGVVVPSLLVSGVWLWRARPWGYVLAGIAVVFGAILTPTIVGMTVVILAVGELTVSPVAIAFTVLPLVAVTALAVTYVLAISPATDVRAMAESERAK</sequence>
<keyword evidence="1" id="KW-1133">Transmembrane helix</keyword>
<dbReference type="PATRIC" id="fig|1227499.3.peg.1890"/>
<gene>
    <name evidence="2" type="ORF">C493_09343</name>
</gene>